<dbReference type="SUPFAM" id="SSF56672">
    <property type="entry name" value="DNA/RNA polymerases"/>
    <property type="match status" value="1"/>
</dbReference>
<dbReference type="KEGG" id="vg:920495"/>
<dbReference type="InterPro" id="IPR012337">
    <property type="entry name" value="RNaseH-like_sf"/>
</dbReference>
<dbReference type="InterPro" id="IPR017964">
    <property type="entry name" value="DNA-dir_DNA_pol_B_CS"/>
</dbReference>
<dbReference type="GeneID" id="920495"/>
<feature type="domain" description="DNA-directed DNA polymerase family B multifunctional" evidence="19">
    <location>
        <begin position="581"/>
        <end position="1095"/>
    </location>
</feature>
<dbReference type="GO" id="GO:0004523">
    <property type="term" value="F:RNA-DNA hybrid ribonuclease activity"/>
    <property type="evidence" value="ECO:0007669"/>
    <property type="project" value="UniProtKB-EC"/>
</dbReference>
<keyword evidence="12" id="KW-1194">Viral DNA replication</keyword>
<keyword evidence="6 18" id="KW-0548">Nucleotidyltransferase</keyword>
<keyword evidence="8" id="KW-0540">Nuclease</keyword>
<protein>
    <recommendedName>
        <fullName evidence="18">DNA polymerase</fullName>
        <ecNumber evidence="18">2.7.7.7</ecNumber>
    </recommendedName>
</protein>
<dbReference type="GO" id="GO:0039693">
    <property type="term" value="P:viral DNA genome replication"/>
    <property type="evidence" value="ECO:0007669"/>
    <property type="project" value="UniProtKB-KW"/>
</dbReference>
<comment type="similarity">
    <text evidence="3 18">Belongs to the DNA polymerase type-B family.</text>
</comment>
<evidence type="ECO:0000256" key="3">
    <source>
        <dbReference type="ARBA" id="ARBA00005755"/>
    </source>
</evidence>
<evidence type="ECO:0000259" key="19">
    <source>
        <dbReference type="Pfam" id="PF00136"/>
    </source>
</evidence>
<evidence type="ECO:0000256" key="16">
    <source>
        <dbReference type="ARBA" id="ARBA00049244"/>
    </source>
</evidence>
<evidence type="ECO:0000256" key="13">
    <source>
        <dbReference type="ARBA" id="ARBA00023125"/>
    </source>
</evidence>
<dbReference type="Proteomes" id="UP000159358">
    <property type="component" value="Segment"/>
</dbReference>
<dbReference type="Gene3D" id="1.10.132.60">
    <property type="entry name" value="DNA polymerase family B, C-terminal domain"/>
    <property type="match status" value="1"/>
</dbReference>
<dbReference type="EMBL" id="AF275348">
    <property type="protein sequence ID" value="AAG27201.1"/>
    <property type="molecule type" value="Genomic_DNA"/>
</dbReference>
<dbReference type="SUPFAM" id="SSF53098">
    <property type="entry name" value="Ribonuclease H-like"/>
    <property type="match status" value="1"/>
</dbReference>
<sequence length="1172" mass="133227">MANRTDFCNPFVNRFSGKQLIHVKKNVYCNGYQTNVSSFKFIAPRCLDENDSGIKTGVHIGQCNRKPKIYYDGREYDILDFKHNTWPRRVSIWNNSDLRDKLNPRFEYFHVYDIVETTEYADICDSSRFATATRPCGTVITLLGMSQCKKKVAVHVYGVCQYFYMNKVDVDLVCNIQSVTELAGLLAECLRNSTFNTFSNCNANSTESTYYGKMFKFASPESFRIDVVERSDIYYFNTKPSKFYKIYCPSQKIANYLCDNFYPDIKKYEGKVDATTRFLLDNSFTSFGWYKLKPGINGERVRVRPVNKQITLNDVEIDCTPDNLELMSCNDEWPNYKLMCFDIECKSGGVNEMAFPEASNNEDVIIQISCLLYSINTCKLEHILLFSLGSCNLSRDYLDTVAVDKFPEPKVFEFDSEFELLLAFFTFVKQYSPEFATGYNIVNFDWAFIYNKLTCVYDLKLDGYGSLNRGGIFKVWDVGKGGFNHRSKVKINGLISLDMYTIVMDKLKLSNYKLDTVAHEVLKESKKDLSYKDIPKYYSNGPNTRGVIGEYCIQDSLLVGKLFFKFLPHLELAAVAKLARITLTKTIYDGQQIRIYTCLLGLASLRGFILPDGGYSANLNEEIHVSDNDDDITTTKSIHTHNRSVGYKGAKVLDPDTGFHIDPVVVLDFASLYPSIIQAHNLCFTTLAFDIESVKHLGSNDYSVFNVGGQQLFFVHAHIRESLLGVLLKDWLNMRKRIRAQIPNSSAERSVLLDKQQAAIKVVCNSVYGFTGVAQGMLPCLYVAATVTTIGRQMLLSTRDYIHSSLNTREKLKTTFPDVTPYISYENPYKVSVIYGDTDSVFIKFQGVTAQGVSKIGERMAQNITCALFHSPIKLECEKTFTKLLLITKKKYIGVMLNGRVLMKGVELVRKNNCKFINDYASKLVDLLLHNNDVAVAAAEVSRISADKWPGKPLPPGMAAFGCVLADAYYRITSPGLDISDFVMTAELSRPPDAYKNRRIAHLTVYYKIMMRRGRLPNVRERISYVIVAPTNEAEIEAKQISALRGDVQGKNIQRKLLVSDLAEDPVYAAGHGMALNIDYYFSHLLGTASTTFKALFNNDTRLTERLLKRFIPEQFNINVQHCQLLQQAGFVYLRSLWNSTPSNPKNINEEEQSRQIIHKVFYTQEAIPHQN</sequence>
<dbReference type="GO" id="GO:0000166">
    <property type="term" value="F:nucleotide binding"/>
    <property type="evidence" value="ECO:0007669"/>
    <property type="project" value="InterPro"/>
</dbReference>
<dbReference type="GO" id="GO:0042025">
    <property type="term" value="C:host cell nucleus"/>
    <property type="evidence" value="ECO:0007669"/>
    <property type="project" value="UniProtKB-SubCell"/>
</dbReference>
<keyword evidence="22" id="KW-1185">Reference proteome</keyword>
<dbReference type="FunFam" id="1.10.132.60:FF:000011">
    <property type="entry name" value="DNA polymerase catalytic subunit"/>
    <property type="match status" value="1"/>
</dbReference>
<evidence type="ECO:0000256" key="1">
    <source>
        <dbReference type="ARBA" id="ARBA00000077"/>
    </source>
</evidence>
<evidence type="ECO:0000256" key="11">
    <source>
        <dbReference type="ARBA" id="ARBA00022932"/>
    </source>
</evidence>
<dbReference type="InterPro" id="IPR006172">
    <property type="entry name" value="DNA-dir_DNA_pol_B"/>
</dbReference>
<evidence type="ECO:0000313" key="21">
    <source>
        <dbReference type="EMBL" id="AAG27201.1"/>
    </source>
</evidence>
<dbReference type="Gene3D" id="3.30.342.10">
    <property type="entry name" value="DNA Polymerase, chain B, domain 1"/>
    <property type="match status" value="1"/>
</dbReference>
<dbReference type="InterPro" id="IPR006134">
    <property type="entry name" value="DNA-dir_DNA_pol_B_multi_dom"/>
</dbReference>
<keyword evidence="4" id="KW-1048">Host nucleus</keyword>
<keyword evidence="9" id="KW-0255">Endonuclease</keyword>
<keyword evidence="10" id="KW-0378">Hydrolase</keyword>
<dbReference type="InterPro" id="IPR006133">
    <property type="entry name" value="DNA-dir_DNA_pol_B_exonuc"/>
</dbReference>
<evidence type="ECO:0000256" key="17">
    <source>
        <dbReference type="ARBA" id="ARBA00066259"/>
    </source>
</evidence>
<comment type="function">
    <text evidence="15">Replicates viral genomic DNA. The replication complex is composed of six viral proteins: the DNA polymerase, processivity factor, primase, primase-associated factor, helicase, and ssDNA-binding protein. Additionally, the polymerase contains an intrinsic ribonuclease H (RNase H) activity that specifically degrades RNA/DNA heteroduplexes or duplex DNA substrates in the 5' to 3' direction. Therefore, it can catalyze the excision of the RNA primers that initiate the synthesis of Okazaki fragments at a replication fork during viral DNA replication.</text>
</comment>
<evidence type="ECO:0000256" key="2">
    <source>
        <dbReference type="ARBA" id="ARBA00004147"/>
    </source>
</evidence>
<reference evidence="21 22" key="1">
    <citation type="journal article" date="2001" name="Virology">
        <title>The DNA sequence of the simian varicella virus genome.</title>
        <authorList>
            <person name="Gray W.L."/>
            <person name="Starnes H.B."/>
            <person name="White M.W."/>
            <person name="Mahalingam R."/>
        </authorList>
    </citation>
    <scope>NUCLEOTIDE SEQUENCE [LARGE SCALE GENOMIC DNA]</scope>
</reference>
<keyword evidence="11 18" id="KW-0239">DNA-directed DNA polymerase</keyword>
<evidence type="ECO:0000313" key="22">
    <source>
        <dbReference type="Proteomes" id="UP000159358"/>
    </source>
</evidence>
<evidence type="ECO:0000256" key="12">
    <source>
        <dbReference type="ARBA" id="ARBA00023109"/>
    </source>
</evidence>
<keyword evidence="5 18" id="KW-0808">Transferase</keyword>
<dbReference type="Gene3D" id="3.30.420.10">
    <property type="entry name" value="Ribonuclease H-like superfamily/Ribonuclease H"/>
    <property type="match status" value="1"/>
</dbReference>
<dbReference type="SMART" id="SM00486">
    <property type="entry name" value="POLBc"/>
    <property type="match status" value="1"/>
</dbReference>
<dbReference type="Gene3D" id="1.10.287.690">
    <property type="entry name" value="Helix hairpin bin"/>
    <property type="match status" value="1"/>
</dbReference>
<dbReference type="EC" id="2.7.7.7" evidence="18"/>
<dbReference type="PROSITE" id="PS00116">
    <property type="entry name" value="DNA_POLYMERASE_B"/>
    <property type="match status" value="1"/>
</dbReference>
<dbReference type="InterPro" id="IPR036397">
    <property type="entry name" value="RNaseH_sf"/>
</dbReference>
<evidence type="ECO:0000256" key="14">
    <source>
        <dbReference type="ARBA" id="ARBA00023268"/>
    </source>
</evidence>
<comment type="subcellular location">
    <subcellularLocation>
        <location evidence="2">Host nucleus</location>
    </subcellularLocation>
</comment>
<organismHost>
    <name type="scientific">Chlorocebus aethiops</name>
    <name type="common">Green monkey</name>
    <name type="synonym">Cercopithecus aethiops</name>
    <dbReference type="NCBI Taxonomy" id="9534"/>
</organismHost>
<feature type="domain" description="DNA-directed DNA polymerase family B exonuclease" evidence="20">
    <location>
        <begin position="266"/>
        <end position="517"/>
    </location>
</feature>
<evidence type="ECO:0000256" key="5">
    <source>
        <dbReference type="ARBA" id="ARBA00022679"/>
    </source>
</evidence>
<keyword evidence="13 18" id="KW-0238">DNA-binding</keyword>
<dbReference type="PANTHER" id="PTHR10322">
    <property type="entry name" value="DNA POLYMERASE CATALYTIC SUBUNIT"/>
    <property type="match status" value="1"/>
</dbReference>
<evidence type="ECO:0000256" key="18">
    <source>
        <dbReference type="RuleBase" id="RU000442"/>
    </source>
</evidence>
<dbReference type="GO" id="GO:0003677">
    <property type="term" value="F:DNA binding"/>
    <property type="evidence" value="ECO:0007669"/>
    <property type="project" value="UniProtKB-KW"/>
</dbReference>
<dbReference type="Pfam" id="PF00136">
    <property type="entry name" value="DNA_pol_B"/>
    <property type="match status" value="1"/>
</dbReference>
<comment type="catalytic activity">
    <reaction evidence="1">
        <text>Endonucleolytic cleavage to 5'-phosphomonoester.</text>
        <dbReference type="EC" id="3.1.26.4"/>
    </reaction>
</comment>
<dbReference type="PRINTS" id="PR00106">
    <property type="entry name" value="DNAPOLB"/>
</dbReference>
<proteinExistence type="inferred from homology"/>
<keyword evidence="7 18" id="KW-0235">DNA replication</keyword>
<keyword evidence="14" id="KW-0511">Multifunctional enzyme</keyword>
<dbReference type="GO" id="GO:0006261">
    <property type="term" value="P:DNA-templated DNA replication"/>
    <property type="evidence" value="ECO:0007669"/>
    <property type="project" value="TreeGrafter"/>
</dbReference>
<comment type="subunit">
    <text evidence="17">Forms a complex with the ssDNA-binding protein, the DNA polymerase processivity factor, and the alkaline exonuclease. Interacts with the helicase-primase complex composed of the primase, the helicase and the primase-associated factor; this interaction may coordinate leading and lagging strand DNA synthesis at the replication fork.</text>
</comment>
<dbReference type="Gene3D" id="3.90.1600.10">
    <property type="entry name" value="Palm domain of DNA polymerase"/>
    <property type="match status" value="1"/>
</dbReference>
<dbReference type="Pfam" id="PF03104">
    <property type="entry name" value="DNA_pol_B_exo1"/>
    <property type="match status" value="1"/>
</dbReference>
<dbReference type="PANTHER" id="PTHR10322:SF23">
    <property type="entry name" value="DNA POLYMERASE DELTA CATALYTIC SUBUNIT"/>
    <property type="match status" value="1"/>
</dbReference>
<dbReference type="InterPro" id="IPR023211">
    <property type="entry name" value="DNA_pol_palm_dom_sf"/>
</dbReference>
<evidence type="ECO:0000256" key="4">
    <source>
        <dbReference type="ARBA" id="ARBA00022562"/>
    </source>
</evidence>
<dbReference type="InterPro" id="IPR050240">
    <property type="entry name" value="DNA_pol_type-B"/>
</dbReference>
<evidence type="ECO:0000256" key="9">
    <source>
        <dbReference type="ARBA" id="ARBA00022759"/>
    </source>
</evidence>
<evidence type="ECO:0000259" key="20">
    <source>
        <dbReference type="Pfam" id="PF03104"/>
    </source>
</evidence>
<evidence type="ECO:0000256" key="6">
    <source>
        <dbReference type="ARBA" id="ARBA00022695"/>
    </source>
</evidence>
<accession>Q9E1Y8</accession>
<dbReference type="GO" id="GO:0003887">
    <property type="term" value="F:DNA-directed DNA polymerase activity"/>
    <property type="evidence" value="ECO:0007669"/>
    <property type="project" value="UniProtKB-KW"/>
</dbReference>
<organism evidence="21 22">
    <name type="scientific">Cercopithecine herpesvirus 9 (strain DHV)</name>
    <name type="common">CeHV-9</name>
    <name type="synonym">Simian varicella virus</name>
    <dbReference type="NCBI Taxonomy" id="36348"/>
    <lineage>
        <taxon>Viruses</taxon>
        <taxon>Duplodnaviria</taxon>
        <taxon>Heunggongvirae</taxon>
        <taxon>Peploviricota</taxon>
        <taxon>Herviviricetes</taxon>
        <taxon>Herpesvirales</taxon>
        <taxon>Orthoherpesviridae</taxon>
        <taxon>Alphaherpesvirinae</taxon>
        <taxon>Varicellovirus</taxon>
        <taxon>Varicellovirus cercopithecinealpha9</taxon>
    </lineage>
</organism>
<dbReference type="RefSeq" id="NP_077443.1">
    <property type="nucleotide sequence ID" value="NC_002686.2"/>
</dbReference>
<evidence type="ECO:0000256" key="10">
    <source>
        <dbReference type="ARBA" id="ARBA00022801"/>
    </source>
</evidence>
<dbReference type="InterPro" id="IPR042087">
    <property type="entry name" value="DNA_pol_B_thumb"/>
</dbReference>
<name>Q9E1Y8_CHV9D</name>
<evidence type="ECO:0000256" key="8">
    <source>
        <dbReference type="ARBA" id="ARBA00022722"/>
    </source>
</evidence>
<comment type="catalytic activity">
    <reaction evidence="16 18">
        <text>DNA(n) + a 2'-deoxyribonucleoside 5'-triphosphate = DNA(n+1) + diphosphate</text>
        <dbReference type="Rhea" id="RHEA:22508"/>
        <dbReference type="Rhea" id="RHEA-COMP:17339"/>
        <dbReference type="Rhea" id="RHEA-COMP:17340"/>
        <dbReference type="ChEBI" id="CHEBI:33019"/>
        <dbReference type="ChEBI" id="CHEBI:61560"/>
        <dbReference type="ChEBI" id="CHEBI:173112"/>
        <dbReference type="EC" id="2.7.7.7"/>
    </reaction>
</comment>
<dbReference type="InterPro" id="IPR043502">
    <property type="entry name" value="DNA/RNA_pol_sf"/>
</dbReference>
<evidence type="ECO:0000256" key="15">
    <source>
        <dbReference type="ARBA" id="ARBA00025601"/>
    </source>
</evidence>
<evidence type="ECO:0000256" key="7">
    <source>
        <dbReference type="ARBA" id="ARBA00022705"/>
    </source>
</evidence>